<dbReference type="PANTHER" id="PTHR43019:SF23">
    <property type="entry name" value="PROTEASE DO-LIKE 5, CHLOROPLASTIC"/>
    <property type="match status" value="1"/>
</dbReference>
<feature type="chain" id="PRO_5045735718" evidence="1">
    <location>
        <begin position="20"/>
        <end position="396"/>
    </location>
</feature>
<sequence length="396" mass="43437">MKSVTLFAALCILSLPIDASGQGTSWITNHSRSVAQITFEGCIMNACGPSEQPNRVMQGTGFVFRLPGGPTGILTALHAVCGQGKIYYRFSNPSPRVGNGENRTEIIWAHVGHDLALLRLASHHERYLEPLQPSYNAQLARGVWVTVLGHTGRASSVLDSRALLRELGPFMESHLPPGEMTDLRSMSFPDIRQPVLSLQGGIHHGDSGGPVFNDAGLVIGVANGGVPRTGATATWAIPIDAVQNSNWTRVSPTTLPQRCSRLSDVFRATPSPEEASCILDQSCTFLIEGEFNRTDGAVRFPFAPISSRENDTFVDMVLTSPHNRNRGCNQDTIFETIPGRSFWRLKVSISDDRGNRHSRQIAFHQGEKIEVRGCEIIGNEITHTRRLNIRRITDVP</sequence>
<dbReference type="Proteomes" id="UP000787635">
    <property type="component" value="Unassembled WGS sequence"/>
</dbReference>
<evidence type="ECO:0000256" key="1">
    <source>
        <dbReference type="SAM" id="SignalP"/>
    </source>
</evidence>
<evidence type="ECO:0000313" key="2">
    <source>
        <dbReference type="EMBL" id="NKC30192.1"/>
    </source>
</evidence>
<name>A0ABX1E347_9PROT</name>
<evidence type="ECO:0000313" key="3">
    <source>
        <dbReference type="Proteomes" id="UP000787635"/>
    </source>
</evidence>
<gene>
    <name evidence="2" type="ORF">HEQ75_04915</name>
</gene>
<dbReference type="PROSITE" id="PS00135">
    <property type="entry name" value="TRYPSIN_SER"/>
    <property type="match status" value="1"/>
</dbReference>
<keyword evidence="3" id="KW-1185">Reference proteome</keyword>
<proteinExistence type="predicted"/>
<dbReference type="InterPro" id="IPR033116">
    <property type="entry name" value="TRYPSIN_SER"/>
</dbReference>
<protein>
    <submittedName>
        <fullName evidence="2">Trypsin-like peptidase domain-containing protein</fullName>
    </submittedName>
</protein>
<dbReference type="PANTHER" id="PTHR43019">
    <property type="entry name" value="SERINE ENDOPROTEASE DEGS"/>
    <property type="match status" value="1"/>
</dbReference>
<accession>A0ABX1E347</accession>
<dbReference type="Gene3D" id="2.40.10.10">
    <property type="entry name" value="Trypsin-like serine proteases"/>
    <property type="match status" value="2"/>
</dbReference>
<dbReference type="RefSeq" id="WP_168027813.1">
    <property type="nucleotide sequence ID" value="NZ_JAAVNE010000005.1"/>
</dbReference>
<dbReference type="Pfam" id="PF13365">
    <property type="entry name" value="Trypsin_2"/>
    <property type="match status" value="1"/>
</dbReference>
<dbReference type="InterPro" id="IPR009003">
    <property type="entry name" value="Peptidase_S1_PA"/>
</dbReference>
<organism evidence="2 3">
    <name type="scientific">Falsiroseomonas selenitidurans</name>
    <dbReference type="NCBI Taxonomy" id="2716335"/>
    <lineage>
        <taxon>Bacteria</taxon>
        <taxon>Pseudomonadati</taxon>
        <taxon>Pseudomonadota</taxon>
        <taxon>Alphaproteobacteria</taxon>
        <taxon>Acetobacterales</taxon>
        <taxon>Roseomonadaceae</taxon>
        <taxon>Falsiroseomonas</taxon>
    </lineage>
</organism>
<reference evidence="2 3" key="1">
    <citation type="submission" date="2020-03" db="EMBL/GenBank/DDBJ databases">
        <title>Roseomonas selenitidurans sp. nov. isolated from urban soil.</title>
        <authorList>
            <person name="Liu H."/>
        </authorList>
    </citation>
    <scope>NUCLEOTIDE SEQUENCE [LARGE SCALE GENOMIC DNA]</scope>
    <source>
        <strain evidence="2 3">BU-1</strain>
    </source>
</reference>
<dbReference type="EMBL" id="JAAVNE010000005">
    <property type="protein sequence ID" value="NKC30192.1"/>
    <property type="molecule type" value="Genomic_DNA"/>
</dbReference>
<comment type="caution">
    <text evidence="2">The sequence shown here is derived from an EMBL/GenBank/DDBJ whole genome shotgun (WGS) entry which is preliminary data.</text>
</comment>
<keyword evidence="1" id="KW-0732">Signal</keyword>
<dbReference type="InterPro" id="IPR043504">
    <property type="entry name" value="Peptidase_S1_PA_chymotrypsin"/>
</dbReference>
<dbReference type="SUPFAM" id="SSF50494">
    <property type="entry name" value="Trypsin-like serine proteases"/>
    <property type="match status" value="1"/>
</dbReference>
<feature type="signal peptide" evidence="1">
    <location>
        <begin position="1"/>
        <end position="19"/>
    </location>
</feature>